<keyword evidence="5" id="KW-1185">Reference proteome</keyword>
<dbReference type="InterPro" id="IPR002347">
    <property type="entry name" value="SDR_fam"/>
</dbReference>
<reference evidence="4" key="1">
    <citation type="submission" date="2020-10" db="EMBL/GenBank/DDBJ databases">
        <title>Taxonomic study of unclassified bacteria belonging to the class Ktedonobacteria.</title>
        <authorList>
            <person name="Yabe S."/>
            <person name="Wang C.M."/>
            <person name="Zheng Y."/>
            <person name="Sakai Y."/>
            <person name="Cavaletti L."/>
            <person name="Monciardini P."/>
            <person name="Donadio S."/>
        </authorList>
    </citation>
    <scope>NUCLEOTIDE SEQUENCE</scope>
    <source>
        <strain evidence="4">ID150040</strain>
    </source>
</reference>
<dbReference type="PRINTS" id="PR00080">
    <property type="entry name" value="SDRFAMILY"/>
</dbReference>
<dbReference type="EMBL" id="BNJK01000001">
    <property type="protein sequence ID" value="GHO91895.1"/>
    <property type="molecule type" value="Genomic_DNA"/>
</dbReference>
<organism evidence="4 5">
    <name type="scientific">Reticulibacter mediterranei</name>
    <dbReference type="NCBI Taxonomy" id="2778369"/>
    <lineage>
        <taxon>Bacteria</taxon>
        <taxon>Bacillati</taxon>
        <taxon>Chloroflexota</taxon>
        <taxon>Ktedonobacteria</taxon>
        <taxon>Ktedonobacterales</taxon>
        <taxon>Reticulibacteraceae</taxon>
        <taxon>Reticulibacter</taxon>
    </lineage>
</organism>
<dbReference type="PROSITE" id="PS00061">
    <property type="entry name" value="ADH_SHORT"/>
    <property type="match status" value="1"/>
</dbReference>
<dbReference type="PRINTS" id="PR00081">
    <property type="entry name" value="GDHRDH"/>
</dbReference>
<gene>
    <name evidence="4" type="ORF">KSF_019430</name>
</gene>
<dbReference type="SUPFAM" id="SSF51735">
    <property type="entry name" value="NAD(P)-binding Rossmann-fold domains"/>
    <property type="match status" value="1"/>
</dbReference>
<evidence type="ECO:0000259" key="3">
    <source>
        <dbReference type="SMART" id="SM00822"/>
    </source>
</evidence>
<name>A0A8J3IG88_9CHLR</name>
<evidence type="ECO:0000313" key="5">
    <source>
        <dbReference type="Proteomes" id="UP000597444"/>
    </source>
</evidence>
<dbReference type="InterPro" id="IPR057326">
    <property type="entry name" value="KR_dom"/>
</dbReference>
<dbReference type="GO" id="GO:0016491">
    <property type="term" value="F:oxidoreductase activity"/>
    <property type="evidence" value="ECO:0007669"/>
    <property type="project" value="UniProtKB-KW"/>
</dbReference>
<evidence type="ECO:0000256" key="2">
    <source>
        <dbReference type="ARBA" id="ARBA00023002"/>
    </source>
</evidence>
<proteinExistence type="inferred from homology"/>
<comment type="similarity">
    <text evidence="1">Belongs to the short-chain dehydrogenases/reductases (SDR) family.</text>
</comment>
<evidence type="ECO:0000313" key="4">
    <source>
        <dbReference type="EMBL" id="GHO91895.1"/>
    </source>
</evidence>
<dbReference type="InterPro" id="IPR020904">
    <property type="entry name" value="Sc_DH/Rdtase_CS"/>
</dbReference>
<dbReference type="RefSeq" id="WP_220202763.1">
    <property type="nucleotide sequence ID" value="NZ_BNJK01000001.1"/>
</dbReference>
<comment type="caution">
    <text evidence="4">The sequence shown here is derived from an EMBL/GenBank/DDBJ whole genome shotgun (WGS) entry which is preliminary data.</text>
</comment>
<dbReference type="PANTHER" id="PTHR43639">
    <property type="entry name" value="OXIDOREDUCTASE, SHORT-CHAIN DEHYDROGENASE/REDUCTASE FAMILY (AFU_ORTHOLOGUE AFUA_5G02870)"/>
    <property type="match status" value="1"/>
</dbReference>
<accession>A0A8J3IG88</accession>
<protein>
    <submittedName>
        <fullName evidence="4">Dehydrogenase</fullName>
    </submittedName>
</protein>
<dbReference type="PANTHER" id="PTHR43639:SF1">
    <property type="entry name" value="SHORT-CHAIN DEHYDROGENASE_REDUCTASE FAMILY PROTEIN"/>
    <property type="match status" value="1"/>
</dbReference>
<dbReference type="AlphaFoldDB" id="A0A8J3IG88"/>
<evidence type="ECO:0000256" key="1">
    <source>
        <dbReference type="ARBA" id="ARBA00006484"/>
    </source>
</evidence>
<sequence length="248" mass="25423">MRLQGKKALITGATSGIGQAIAEAFAREGAYVAVVGRNEQRGKQVVETIKIVGGSAVFFAAELTAKTDIDRLMKAVDETFGPVDILVNNAGIFPSGLTTQIDEATFDAVIATNLKAPFFLSAILLPQMAKRGSGKVINITSGAAFVGSPPMALYGSSKAALTLLTKAWAAEFGPNGVNVNAISPGPTSTPGTMDGKESLEQVVQTLPARRIAQATEIAGAAVYLASDEASYVHGTTIAVDGGGLAVVV</sequence>
<dbReference type="NCBIfam" id="NF005559">
    <property type="entry name" value="PRK07231.1"/>
    <property type="match status" value="1"/>
</dbReference>
<dbReference type="InterPro" id="IPR036291">
    <property type="entry name" value="NAD(P)-bd_dom_sf"/>
</dbReference>
<dbReference type="Pfam" id="PF13561">
    <property type="entry name" value="adh_short_C2"/>
    <property type="match status" value="1"/>
</dbReference>
<dbReference type="CDD" id="cd05233">
    <property type="entry name" value="SDR_c"/>
    <property type="match status" value="1"/>
</dbReference>
<dbReference type="SMART" id="SM00822">
    <property type="entry name" value="PKS_KR"/>
    <property type="match status" value="1"/>
</dbReference>
<feature type="domain" description="Ketoreductase" evidence="3">
    <location>
        <begin position="6"/>
        <end position="185"/>
    </location>
</feature>
<dbReference type="Proteomes" id="UP000597444">
    <property type="component" value="Unassembled WGS sequence"/>
</dbReference>
<keyword evidence="2" id="KW-0560">Oxidoreductase</keyword>
<dbReference type="FunFam" id="3.40.50.720:FF:000084">
    <property type="entry name" value="Short-chain dehydrogenase reductase"/>
    <property type="match status" value="1"/>
</dbReference>
<dbReference type="Gene3D" id="3.40.50.720">
    <property type="entry name" value="NAD(P)-binding Rossmann-like Domain"/>
    <property type="match status" value="1"/>
</dbReference>